<proteinExistence type="predicted"/>
<keyword evidence="5" id="KW-1015">Disulfide bond</keyword>
<dbReference type="Proteomes" id="UP000439780">
    <property type="component" value="Unassembled WGS sequence"/>
</dbReference>
<accession>A0A845AHX4</accession>
<dbReference type="CDD" id="cd11010">
    <property type="entry name" value="S1-P1_nuclease"/>
    <property type="match status" value="1"/>
</dbReference>
<dbReference type="OrthoDB" id="267579at2"/>
<evidence type="ECO:0000256" key="2">
    <source>
        <dbReference type="ARBA" id="ARBA00022723"/>
    </source>
</evidence>
<dbReference type="EMBL" id="WTYA01000003">
    <property type="protein sequence ID" value="MXP28156.1"/>
    <property type="molecule type" value="Genomic_DNA"/>
</dbReference>
<dbReference type="InterPro" id="IPR008947">
    <property type="entry name" value="PLipase_C/P1_nuclease_dom_sf"/>
</dbReference>
<keyword evidence="2" id="KW-0479">Metal-binding</keyword>
<keyword evidence="8" id="KW-1185">Reference proteome</keyword>
<evidence type="ECO:0000313" key="7">
    <source>
        <dbReference type="EMBL" id="MXP28156.1"/>
    </source>
</evidence>
<keyword evidence="6" id="KW-0325">Glycoprotein</keyword>
<dbReference type="GO" id="GO:0004519">
    <property type="term" value="F:endonuclease activity"/>
    <property type="evidence" value="ECO:0007669"/>
    <property type="project" value="UniProtKB-KW"/>
</dbReference>
<dbReference type="AlphaFoldDB" id="A0A845AHX4"/>
<dbReference type="InterPro" id="IPR003154">
    <property type="entry name" value="S1/P1nuclease"/>
</dbReference>
<dbReference type="SUPFAM" id="SSF48537">
    <property type="entry name" value="Phospholipase C/P1 nuclease"/>
    <property type="match status" value="1"/>
</dbReference>
<evidence type="ECO:0000256" key="6">
    <source>
        <dbReference type="ARBA" id="ARBA00023180"/>
    </source>
</evidence>
<dbReference type="GO" id="GO:0003676">
    <property type="term" value="F:nucleic acid binding"/>
    <property type="evidence" value="ECO:0007669"/>
    <property type="project" value="InterPro"/>
</dbReference>
<name>A0A845AHX4_9SPHN</name>
<evidence type="ECO:0000256" key="1">
    <source>
        <dbReference type="ARBA" id="ARBA00022722"/>
    </source>
</evidence>
<dbReference type="PANTHER" id="PTHR33146:SF26">
    <property type="entry name" value="ENDONUCLEASE 4"/>
    <property type="match status" value="1"/>
</dbReference>
<evidence type="ECO:0000313" key="8">
    <source>
        <dbReference type="Proteomes" id="UP000439780"/>
    </source>
</evidence>
<evidence type="ECO:0000256" key="3">
    <source>
        <dbReference type="ARBA" id="ARBA00022759"/>
    </source>
</evidence>
<dbReference type="Pfam" id="PF02265">
    <property type="entry name" value="S1-P1_nuclease"/>
    <property type="match status" value="1"/>
</dbReference>
<comment type="caution">
    <text evidence="7">The sequence shown here is derived from an EMBL/GenBank/DDBJ whole genome shotgun (WGS) entry which is preliminary data.</text>
</comment>
<keyword evidence="4" id="KW-0378">Hydrolase</keyword>
<dbReference type="Gene3D" id="1.10.575.10">
    <property type="entry name" value="P1 Nuclease"/>
    <property type="match status" value="1"/>
</dbReference>
<sequence>MGHRAIRIYLARLIAGIAAASLFLTPQVAMAWGFFGHQTIARIALANIKPSTRKAIDRLYRADPLLGTPKCPIHDLAQASVWPDCIRNDPTRWGYTFSWHYQTEPVDQPYNARKNCPGEACVSAQITRNYALLADKRLPANVRLEALAFLVHFTGDIHMPLHSGDDDDKGGNTRHVDYGIVKGANLHYDWDNPLAERAITSGPSLVRRYSKAEKARLAGGTPADWGRESWEITKDFVYRNAFGREPGAGTMPDKGKLTQQAITEAVPVARKRIEQAGLRLAHLLDEAMAPDGTKSIG</sequence>
<gene>
    <name evidence="7" type="ORF">GRI58_04880</name>
</gene>
<evidence type="ECO:0000256" key="5">
    <source>
        <dbReference type="ARBA" id="ARBA00023157"/>
    </source>
</evidence>
<evidence type="ECO:0000256" key="4">
    <source>
        <dbReference type="ARBA" id="ARBA00022801"/>
    </source>
</evidence>
<dbReference type="GO" id="GO:0016788">
    <property type="term" value="F:hydrolase activity, acting on ester bonds"/>
    <property type="evidence" value="ECO:0007669"/>
    <property type="project" value="InterPro"/>
</dbReference>
<dbReference type="PANTHER" id="PTHR33146">
    <property type="entry name" value="ENDONUCLEASE 4"/>
    <property type="match status" value="1"/>
</dbReference>
<dbReference type="GO" id="GO:0046872">
    <property type="term" value="F:metal ion binding"/>
    <property type="evidence" value="ECO:0007669"/>
    <property type="project" value="UniProtKB-KW"/>
</dbReference>
<dbReference type="RefSeq" id="WP_160752464.1">
    <property type="nucleotide sequence ID" value="NZ_WTYA01000003.1"/>
</dbReference>
<reference evidence="7 8" key="1">
    <citation type="submission" date="2019-12" db="EMBL/GenBank/DDBJ databases">
        <title>Genomic-based taxomic classification of the family Erythrobacteraceae.</title>
        <authorList>
            <person name="Xu L."/>
        </authorList>
    </citation>
    <scope>NUCLEOTIDE SEQUENCE [LARGE SCALE GENOMIC DNA]</scope>
    <source>
        <strain evidence="7 8">KEMB 9005-328</strain>
    </source>
</reference>
<protein>
    <submittedName>
        <fullName evidence="7">Endonuclease</fullName>
    </submittedName>
</protein>
<keyword evidence="3 7" id="KW-0255">Endonuclease</keyword>
<keyword evidence="1" id="KW-0540">Nuclease</keyword>
<organism evidence="7 8">
    <name type="scientific">Qipengyuania algicida</name>
    <dbReference type="NCBI Taxonomy" id="1836209"/>
    <lineage>
        <taxon>Bacteria</taxon>
        <taxon>Pseudomonadati</taxon>
        <taxon>Pseudomonadota</taxon>
        <taxon>Alphaproteobacteria</taxon>
        <taxon>Sphingomonadales</taxon>
        <taxon>Erythrobacteraceae</taxon>
        <taxon>Qipengyuania</taxon>
    </lineage>
</organism>
<dbReference type="GO" id="GO:0006308">
    <property type="term" value="P:DNA catabolic process"/>
    <property type="evidence" value="ECO:0007669"/>
    <property type="project" value="InterPro"/>
</dbReference>